<dbReference type="GO" id="GO:0006545">
    <property type="term" value="P:glycine biosynthetic process"/>
    <property type="evidence" value="ECO:0007669"/>
    <property type="project" value="TreeGrafter"/>
</dbReference>
<dbReference type="GO" id="GO:0005829">
    <property type="term" value="C:cytosol"/>
    <property type="evidence" value="ECO:0007669"/>
    <property type="project" value="TreeGrafter"/>
</dbReference>
<name>A0A8J6LJ54_9FIRM</name>
<dbReference type="FunFam" id="3.90.1150.10:FF:000041">
    <property type="entry name" value="Low-specificity L-threonine aldolase"/>
    <property type="match status" value="1"/>
</dbReference>
<evidence type="ECO:0000256" key="1">
    <source>
        <dbReference type="ARBA" id="ARBA00001933"/>
    </source>
</evidence>
<keyword evidence="3" id="KW-0663">Pyridoxal phosphate</keyword>
<dbReference type="SUPFAM" id="SSF53383">
    <property type="entry name" value="PLP-dependent transferases"/>
    <property type="match status" value="1"/>
</dbReference>
<organism evidence="7 8">
    <name type="scientific">Capillibacterium thermochitinicola</name>
    <dbReference type="NCBI Taxonomy" id="2699427"/>
    <lineage>
        <taxon>Bacteria</taxon>
        <taxon>Bacillati</taxon>
        <taxon>Bacillota</taxon>
        <taxon>Capillibacterium</taxon>
    </lineage>
</organism>
<feature type="modified residue" description="N6-(pyridoxal phosphate)lysine" evidence="5">
    <location>
        <position position="202"/>
    </location>
</feature>
<dbReference type="PANTHER" id="PTHR48097:SF9">
    <property type="entry name" value="L-THREONINE ALDOLASE"/>
    <property type="match status" value="1"/>
</dbReference>
<dbReference type="InterPro" id="IPR023603">
    <property type="entry name" value="Low_specificity_L-TA-like"/>
</dbReference>
<protein>
    <submittedName>
        <fullName evidence="7">Low-specificity L-threonine aldolase</fullName>
        <ecNumber evidence="7">4.1.2.48</ecNumber>
    </submittedName>
</protein>
<evidence type="ECO:0000256" key="2">
    <source>
        <dbReference type="ARBA" id="ARBA00006966"/>
    </source>
</evidence>
<comment type="cofactor">
    <cofactor evidence="1">
        <name>pyridoxal 5'-phosphate</name>
        <dbReference type="ChEBI" id="CHEBI:597326"/>
    </cofactor>
</comment>
<feature type="domain" description="Aromatic amino acid beta-eliminating lyase/threonine aldolase" evidence="6">
    <location>
        <begin position="6"/>
        <end position="287"/>
    </location>
</feature>
<sequence length="349" mass="37309">MAELIDLRSDTVTKPTAEMRKAMAAAEVGDDVYGEDPTMRRLEAIAAEKIGKEAAMFVPSGTMGNQVAAMTHLQRGDEVILEAESHIFYYEVGGLALLSGVQTRTIQGRKGFMEPAQIAAAIRPDDLHFPRTGLLCLENTHNRAGGAVLTAEQTRVMAQVAHERGIPVHLDGARIFNAAIALGTDVRELTAPVDSVMFCLSKGLGAPVGSLVAGRKDFIDKARKVRKLLGGGLRQSGILAAAGIVALEQMVDRLVEDHVNARLLAEGLANIPGLTIDPDAFPTNILICSVAKLGISAQRFSALLAQHGVLANPTSPTEIRFVTHKDVTKTQIKSALNIINQIVKAIDQF</sequence>
<evidence type="ECO:0000256" key="3">
    <source>
        <dbReference type="ARBA" id="ARBA00022898"/>
    </source>
</evidence>
<dbReference type="EC" id="4.1.2.48" evidence="7"/>
<dbReference type="Gene3D" id="3.40.640.10">
    <property type="entry name" value="Type I PLP-dependent aspartate aminotransferase-like (Major domain)"/>
    <property type="match status" value="1"/>
</dbReference>
<keyword evidence="4 7" id="KW-0456">Lyase</keyword>
<dbReference type="InterPro" id="IPR001597">
    <property type="entry name" value="ArAA_b-elim_lyase/Thr_aldolase"/>
</dbReference>
<comment type="similarity">
    <text evidence="2">Belongs to the threonine aldolase family.</text>
</comment>
<dbReference type="Gene3D" id="3.90.1150.10">
    <property type="entry name" value="Aspartate Aminotransferase, domain 1"/>
    <property type="match status" value="1"/>
</dbReference>
<dbReference type="FunFam" id="3.40.640.10:FF:000030">
    <property type="entry name" value="Low-specificity L-threonine aldolase"/>
    <property type="match status" value="1"/>
</dbReference>
<gene>
    <name evidence="7" type="primary">ltaE</name>
    <name evidence="7" type="ORF">G5B42_08675</name>
</gene>
<dbReference type="CDD" id="cd06502">
    <property type="entry name" value="TA_like"/>
    <property type="match status" value="1"/>
</dbReference>
<dbReference type="Pfam" id="PF01212">
    <property type="entry name" value="Beta_elim_lyase"/>
    <property type="match status" value="1"/>
</dbReference>
<dbReference type="NCBIfam" id="NF041359">
    <property type="entry name" value="GntG_guanitoxin"/>
    <property type="match status" value="1"/>
</dbReference>
<dbReference type="PIRSF" id="PIRSF017617">
    <property type="entry name" value="Thr_aldolase"/>
    <property type="match status" value="1"/>
</dbReference>
<evidence type="ECO:0000313" key="7">
    <source>
        <dbReference type="EMBL" id="MBA2133610.1"/>
    </source>
</evidence>
<dbReference type="InterPro" id="IPR015421">
    <property type="entry name" value="PyrdxlP-dep_Trfase_major"/>
</dbReference>
<dbReference type="EMBL" id="JAAKDE010000016">
    <property type="protein sequence ID" value="MBA2133610.1"/>
    <property type="molecule type" value="Genomic_DNA"/>
</dbReference>
<comment type="caution">
    <text evidence="7">The sequence shown here is derived from an EMBL/GenBank/DDBJ whole genome shotgun (WGS) entry which is preliminary data.</text>
</comment>
<dbReference type="GO" id="GO:0006567">
    <property type="term" value="P:L-threonine catabolic process"/>
    <property type="evidence" value="ECO:0007669"/>
    <property type="project" value="TreeGrafter"/>
</dbReference>
<dbReference type="AlphaFoldDB" id="A0A8J6LJ54"/>
<dbReference type="InterPro" id="IPR015424">
    <property type="entry name" value="PyrdxlP-dep_Trfase"/>
</dbReference>
<dbReference type="NCBIfam" id="NF007825">
    <property type="entry name" value="PRK10534.1"/>
    <property type="match status" value="1"/>
</dbReference>
<dbReference type="InterPro" id="IPR015422">
    <property type="entry name" value="PyrdxlP-dep_Trfase_small"/>
</dbReference>
<dbReference type="RefSeq" id="WP_181340078.1">
    <property type="nucleotide sequence ID" value="NZ_JAAKDE010000016.1"/>
</dbReference>
<evidence type="ECO:0000256" key="4">
    <source>
        <dbReference type="ARBA" id="ARBA00023239"/>
    </source>
</evidence>
<dbReference type="Proteomes" id="UP000657177">
    <property type="component" value="Unassembled WGS sequence"/>
</dbReference>
<dbReference type="PANTHER" id="PTHR48097">
    <property type="entry name" value="L-THREONINE ALDOLASE-RELATED"/>
    <property type="match status" value="1"/>
</dbReference>
<proteinExistence type="inferred from homology"/>
<evidence type="ECO:0000256" key="5">
    <source>
        <dbReference type="PIRSR" id="PIRSR017617-1"/>
    </source>
</evidence>
<evidence type="ECO:0000259" key="6">
    <source>
        <dbReference type="Pfam" id="PF01212"/>
    </source>
</evidence>
<keyword evidence="8" id="KW-1185">Reference proteome</keyword>
<accession>A0A8J6LJ54</accession>
<reference evidence="7" key="1">
    <citation type="submission" date="2020-06" db="EMBL/GenBank/DDBJ databases">
        <title>Novel chitinolytic bacterium.</title>
        <authorList>
            <person name="Ungkulpasvich U."/>
            <person name="Kosugi A."/>
            <person name="Uke A."/>
        </authorList>
    </citation>
    <scope>NUCLEOTIDE SEQUENCE</scope>
    <source>
        <strain evidence="7">UUS1-1</strain>
    </source>
</reference>
<dbReference type="GO" id="GO:0008732">
    <property type="term" value="F:L-allo-threonine aldolase activity"/>
    <property type="evidence" value="ECO:0007669"/>
    <property type="project" value="TreeGrafter"/>
</dbReference>
<evidence type="ECO:0000313" key="8">
    <source>
        <dbReference type="Proteomes" id="UP000657177"/>
    </source>
</evidence>